<dbReference type="RefSeq" id="XP_065330209.1">
    <property type="nucleotide sequence ID" value="XM_065474137.1"/>
</dbReference>
<evidence type="ECO:0000313" key="2">
    <source>
        <dbReference type="Proteomes" id="UP001334084"/>
    </source>
</evidence>
<reference evidence="1" key="1">
    <citation type="journal article" date="2024" name="BMC Genomics">
        <title>Functional annotation of a divergent genome using sequence and structure-based similarity.</title>
        <authorList>
            <person name="Svedberg D."/>
            <person name="Winiger R.R."/>
            <person name="Berg A."/>
            <person name="Sharma H."/>
            <person name="Tellgren-Roth C."/>
            <person name="Debrunner-Vossbrinck B.A."/>
            <person name="Vossbrinck C.R."/>
            <person name="Barandun J."/>
        </authorList>
    </citation>
    <scope>NUCLEOTIDE SEQUENCE</scope>
    <source>
        <strain evidence="1">Illinois isolate</strain>
    </source>
</reference>
<dbReference type="GeneID" id="90541887"/>
<dbReference type="KEGG" id="vnx:VNE69_07131"/>
<dbReference type="Proteomes" id="UP001334084">
    <property type="component" value="Chromosome 7"/>
</dbReference>
<keyword evidence="2" id="KW-1185">Reference proteome</keyword>
<sequence length="499" mass="59371">MFSILNVTPSWNKKTKTFTNVKTDTSMIYFYSQTLELISKFFKEVGCQEKQSLKILQEFLKLSNSSENLRLQSSRMNLLDDLRFLIISNLDDSPKENKKILENLHSLLHLIALVKNERLSPFYILNTWLNSNSLLKDENEILHAMRGNIGNLVKLYPECREAFEEISKIESHFRNKKISDTKYKLFKDEWEQKYKNIIPPKIRKIFMKDFSAEFHWTEILCYKLAYGNTNDNLEDTIKNIRNLIPENDELYFILINDYNSLIKNASGWTKLIYCLIYKLDDRSDIYESIISIGLNLFDVDWQVSLDYFSFTMYSDHYFNSIISKLEMNPVIFDFLFRYANRNDLSLDGLFKTYASSLLKTGDFLNYLNFINTRKIKNYEISSEFVKFLLLNLSKAKKHFTEEFLNSPLGEYLMVFDKLTLETEKLTIDEILFFINHHYTAHFINLILDNILELTVIPEIIIIKFLDLILYRQRDLLLNDREINNYKIQMINKLQFINQQ</sequence>
<dbReference type="AlphaFoldDB" id="A0AAX4JDM8"/>
<organism evidence="1 2">
    <name type="scientific">Vairimorpha necatrix</name>
    <dbReference type="NCBI Taxonomy" id="6039"/>
    <lineage>
        <taxon>Eukaryota</taxon>
        <taxon>Fungi</taxon>
        <taxon>Fungi incertae sedis</taxon>
        <taxon>Microsporidia</taxon>
        <taxon>Nosematidae</taxon>
        <taxon>Vairimorpha</taxon>
    </lineage>
</organism>
<gene>
    <name evidence="1" type="ORF">VNE69_07131</name>
</gene>
<evidence type="ECO:0000313" key="1">
    <source>
        <dbReference type="EMBL" id="WUR04064.1"/>
    </source>
</evidence>
<accession>A0AAX4JDM8</accession>
<protein>
    <submittedName>
        <fullName evidence="1">Uncharacterized protein</fullName>
    </submittedName>
</protein>
<proteinExistence type="predicted"/>
<name>A0AAX4JDM8_9MICR</name>
<dbReference type="EMBL" id="CP142732">
    <property type="protein sequence ID" value="WUR04064.1"/>
    <property type="molecule type" value="Genomic_DNA"/>
</dbReference>